<dbReference type="Proteomes" id="UP001221208">
    <property type="component" value="Unassembled WGS sequence"/>
</dbReference>
<accession>A0ABT5JWA1</accession>
<proteinExistence type="predicted"/>
<reference evidence="1 2" key="1">
    <citation type="submission" date="2022-10" db="EMBL/GenBank/DDBJ databases">
        <title>Janthinobacterium sp. hw3 Genome sequencing.</title>
        <authorList>
            <person name="Park S."/>
        </authorList>
    </citation>
    <scope>NUCLEOTIDE SEQUENCE [LARGE SCALE GENOMIC DNA]</scope>
    <source>
        <strain evidence="2">hw3</strain>
    </source>
</reference>
<gene>
    <name evidence="1" type="ORF">OIK44_05320</name>
</gene>
<dbReference type="RefSeq" id="WP_273669659.1">
    <property type="nucleotide sequence ID" value="NZ_JAQQXR010000001.1"/>
</dbReference>
<evidence type="ECO:0000313" key="1">
    <source>
        <dbReference type="EMBL" id="MDC8757008.1"/>
    </source>
</evidence>
<name>A0ABT5JWA1_9BURK</name>
<evidence type="ECO:0000313" key="2">
    <source>
        <dbReference type="Proteomes" id="UP001221208"/>
    </source>
</evidence>
<organism evidence="1 2">
    <name type="scientific">Janthinobacterium fluminis</name>
    <dbReference type="NCBI Taxonomy" id="2987524"/>
    <lineage>
        <taxon>Bacteria</taxon>
        <taxon>Pseudomonadati</taxon>
        <taxon>Pseudomonadota</taxon>
        <taxon>Betaproteobacteria</taxon>
        <taxon>Burkholderiales</taxon>
        <taxon>Oxalobacteraceae</taxon>
        <taxon>Janthinobacterium</taxon>
    </lineage>
</organism>
<sequence length="99" mass="11161">MFAVTSRYYGIETARHVTPDGREIAFLRRRFVPPPGEGALIAEHAVVQGDRLDNITARYMGDPEQFWRVCDGNNAMQPQELSDTIGRLLRIQFPQSGAI</sequence>
<comment type="caution">
    <text evidence="1">The sequence shown here is derived from an EMBL/GenBank/DDBJ whole genome shotgun (WGS) entry which is preliminary data.</text>
</comment>
<dbReference type="EMBL" id="JAQQXR010000001">
    <property type="protein sequence ID" value="MDC8757008.1"/>
    <property type="molecule type" value="Genomic_DNA"/>
</dbReference>
<protein>
    <submittedName>
        <fullName evidence="1">LysM domain-containing protein</fullName>
    </submittedName>
</protein>
<keyword evidence="2" id="KW-1185">Reference proteome</keyword>